<feature type="region of interest" description="Disordered" evidence="6">
    <location>
        <begin position="24"/>
        <end position="50"/>
    </location>
</feature>
<keyword evidence="4" id="KW-0255">Endonuclease</keyword>
<feature type="compositionally biased region" description="Basic and acidic residues" evidence="6">
    <location>
        <begin position="1042"/>
        <end position="1078"/>
    </location>
</feature>
<dbReference type="InterPro" id="IPR050951">
    <property type="entry name" value="Retrovirus_Pol_polyprotein"/>
</dbReference>
<feature type="region of interest" description="Disordered" evidence="6">
    <location>
        <begin position="344"/>
        <end position="381"/>
    </location>
</feature>
<dbReference type="SMART" id="SM00343">
    <property type="entry name" value="ZnF_C2HC"/>
    <property type="match status" value="2"/>
</dbReference>
<gene>
    <name evidence="9" type="ORF">PF004_g20735</name>
</gene>
<dbReference type="PROSITE" id="PS50158">
    <property type="entry name" value="ZF_CCHC"/>
    <property type="match status" value="1"/>
</dbReference>
<feature type="region of interest" description="Disordered" evidence="6">
    <location>
        <begin position="237"/>
        <end position="273"/>
    </location>
</feature>
<dbReference type="Pfam" id="PF13650">
    <property type="entry name" value="Asp_protease_2"/>
    <property type="match status" value="1"/>
</dbReference>
<dbReference type="GO" id="GO:0006508">
    <property type="term" value="P:proteolysis"/>
    <property type="evidence" value="ECO:0007669"/>
    <property type="project" value="InterPro"/>
</dbReference>
<dbReference type="InterPro" id="IPR000477">
    <property type="entry name" value="RT_dom"/>
</dbReference>
<protein>
    <recommendedName>
        <fullName evidence="11">Reverse transcriptase domain-containing protein</fullName>
    </recommendedName>
</protein>
<dbReference type="InterPro" id="IPR043128">
    <property type="entry name" value="Rev_trsase/Diguanyl_cyclase"/>
</dbReference>
<feature type="region of interest" description="Disordered" evidence="6">
    <location>
        <begin position="1010"/>
        <end position="1078"/>
    </location>
</feature>
<dbReference type="Gene3D" id="3.10.10.10">
    <property type="entry name" value="HIV Type 1 Reverse Transcriptase, subunit A, domain 1"/>
    <property type="match status" value="1"/>
</dbReference>
<dbReference type="Gene3D" id="3.30.70.270">
    <property type="match status" value="2"/>
</dbReference>
<dbReference type="GO" id="GO:0008270">
    <property type="term" value="F:zinc ion binding"/>
    <property type="evidence" value="ECO:0007669"/>
    <property type="project" value="UniProtKB-KW"/>
</dbReference>
<dbReference type="PROSITE" id="PS50878">
    <property type="entry name" value="RT_POL"/>
    <property type="match status" value="1"/>
</dbReference>
<dbReference type="CDD" id="cd00303">
    <property type="entry name" value="retropepsin_like"/>
    <property type="match status" value="1"/>
</dbReference>
<evidence type="ECO:0008006" key="11">
    <source>
        <dbReference type="Google" id="ProtNLM"/>
    </source>
</evidence>
<evidence type="ECO:0000259" key="8">
    <source>
        <dbReference type="PROSITE" id="PS50878"/>
    </source>
</evidence>
<dbReference type="CDD" id="cd01647">
    <property type="entry name" value="RT_LTR"/>
    <property type="match status" value="1"/>
</dbReference>
<dbReference type="GO" id="GO:0004519">
    <property type="term" value="F:endonuclease activity"/>
    <property type="evidence" value="ECO:0007669"/>
    <property type="project" value="UniProtKB-KW"/>
</dbReference>
<dbReference type="Proteomes" id="UP000476176">
    <property type="component" value="Unassembled WGS sequence"/>
</dbReference>
<feature type="domain" description="Reverse transcriptase" evidence="8">
    <location>
        <begin position="1143"/>
        <end position="1322"/>
    </location>
</feature>
<keyword evidence="5" id="KW-0862">Zinc</keyword>
<dbReference type="FunFam" id="3.30.70.270:FF:000063">
    <property type="entry name" value="Zinc knuckle domaincontaining protein"/>
    <property type="match status" value="1"/>
</dbReference>
<dbReference type="PROSITE" id="PS00141">
    <property type="entry name" value="ASP_PROTEASE"/>
    <property type="match status" value="1"/>
</dbReference>
<dbReference type="PANTHER" id="PTHR37984:SF5">
    <property type="entry name" value="PROTEIN NYNRIN-LIKE"/>
    <property type="match status" value="1"/>
</dbReference>
<evidence type="ECO:0000313" key="9">
    <source>
        <dbReference type="EMBL" id="KAE9194384.1"/>
    </source>
</evidence>
<evidence type="ECO:0000256" key="4">
    <source>
        <dbReference type="ARBA" id="ARBA00022759"/>
    </source>
</evidence>
<dbReference type="Pfam" id="PF00078">
    <property type="entry name" value="RVT_1"/>
    <property type="match status" value="1"/>
</dbReference>
<keyword evidence="2" id="KW-0548">Nucleotidyltransferase</keyword>
<keyword evidence="3" id="KW-0540">Nuclease</keyword>
<evidence type="ECO:0000259" key="7">
    <source>
        <dbReference type="PROSITE" id="PS50158"/>
    </source>
</evidence>
<feature type="region of interest" description="Disordered" evidence="6">
    <location>
        <begin position="87"/>
        <end position="121"/>
    </location>
</feature>
<accession>A0A6G0N501</accession>
<dbReference type="InterPro" id="IPR021109">
    <property type="entry name" value="Peptidase_aspartic_dom_sf"/>
</dbReference>
<sequence>MQAILDSSSACAIPEACERLMAKDMYRPAEEDEDFNDGTPAKNGSKSEQSSLLLPVLDQVNALAQEVRTFVKGEKEWRNKVNTQLQAPRQNSYQAPSTVAAIPPPAPPVRPSPPQQPGNGRQFRGIRMEDDSRAQDGAPICGRCHFLGHGRETCRRRSMTCRRCNQFGHVMAECEQPSNSGYYSSERRHCCFCDDNSHSTNQCPAIARLRALDAQQNAAASQAEPPIEKRVEVTVPREVAERESESRTESKSARAARKWVLPPRKTKSEKETRTVDVSKTIGASVEAKKTVERVAVQEEVIEKEVNEEPRTEKSAVPAAETVVSEAAVNEVTVGVEQAFIEKDAAREEKAEEPVCETPVQNGTDGSSSVESMGASTEEMEPKEYQRLFTDEELDAMEASSPRQEGTVLAGQEIAVEKEEYDKELEDRLFPLDEVELLKRVKKNAEAQKEPSLEDMAKHLNLPVEVLERTKEASPDEMSSPEYRQEWFQSTLESSEEAKRANRDFKTVGPRAMQGVPGATEVVCEDFGMSKKRIKYEEDRQERKDKEAALVTEADVVASISVPLDSGSNAALLVSRETTNEEIDPSVVRSIARLTVYEMLKDYKNGELGTDDLEERTPELGEEIKGPPVRDKMPLVDWELFRRRASCLAAKLALPSCYWDRLSTWTEQYYAENAPSIWDKLWDRAGRARASRSRRRKRRDRKRVRFDCSALYVDRAEAVGGLEMNPEDDEDVSHYVCVVGPLCHRPERKEKHGLVKVVTVNLPNGFGMRTYEEDECDFPEVVKGGRRVVCAVGSFEALSGGMIDCLPSRMLADTGATLSLVDTKVLKRLGRASEPLKPFDGLVRSSSGHRLRIRGWMVLPIRLGSLEITMSLLVADQLHCDAILGVDALGAFGTVIDVAERTMTLKSTQEVLALGVTVVQETYMTAMAVSVRLPPREQALVMTDVIGEAADDATVLVEGSLGLPPTLCVARTLCTVQKGQLIVEVCNASTDEYWIKKGTVVASTAVIPESAFASSPQPEERSPENGKQSAGNVEGEPEAVRSVTEERKERTEEKVKASKPDIPPDKGAEADFSDSKLSSEQKALFQDELNDFSDLFVESSKKPGRTGLLKFEIDTGDNRPIKQQPYRVSGAEGEVMEAEVEEYLDLGLIRPSKCPWASPVLMIRKPDGGIRFCIDYRRLNAVTVKDCYPMPLIDDILDVLGDARLFSTMDIASGYWNVPMHENSVAKTAFTCKYGLYEWLVMPFGLCNAVPAFERLMETVLVDLKWRVCLVYLDDCVIFSKDFPSHLIRVRQVLTRFRQAGFKLKMKKCHWGHSQVAFLGHIVTPTGILPDPEKVKAVMNVQRPCDVHGIRSFLGLTSYFRRYIPGYALISAPLERLKVMEAPFFWNEDCESAFQQLKRALMKPPILVYPDIKKRFKFSTWTRHATP</sequence>
<dbReference type="InterPro" id="IPR036875">
    <property type="entry name" value="Znf_CCHC_sf"/>
</dbReference>
<dbReference type="PANTHER" id="PTHR37984">
    <property type="entry name" value="PROTEIN CBG26694"/>
    <property type="match status" value="1"/>
</dbReference>
<comment type="caution">
    <text evidence="9">The sequence shown here is derived from an EMBL/GenBank/DDBJ whole genome shotgun (WGS) entry which is preliminary data.</text>
</comment>
<dbReference type="GO" id="GO:0016779">
    <property type="term" value="F:nucleotidyltransferase activity"/>
    <property type="evidence" value="ECO:0007669"/>
    <property type="project" value="UniProtKB-KW"/>
</dbReference>
<reference evidence="9 10" key="1">
    <citation type="submission" date="2018-09" db="EMBL/GenBank/DDBJ databases">
        <title>Genomic investigation of the strawberry pathogen Phytophthora fragariae indicates pathogenicity is determined by transcriptional variation in three key races.</title>
        <authorList>
            <person name="Adams T.M."/>
            <person name="Armitage A.D."/>
            <person name="Sobczyk M.K."/>
            <person name="Bates H.J."/>
            <person name="Dunwell J.M."/>
            <person name="Nellist C.F."/>
            <person name="Harrison R.J."/>
        </authorList>
    </citation>
    <scope>NUCLEOTIDE SEQUENCE [LARGE SCALE GENOMIC DNA]</scope>
    <source>
        <strain evidence="9 10">BC-23</strain>
    </source>
</reference>
<keyword evidence="4" id="KW-0378">Hydrolase</keyword>
<dbReference type="EMBL" id="QXGC01001883">
    <property type="protein sequence ID" value="KAE9194384.1"/>
    <property type="molecule type" value="Genomic_DNA"/>
</dbReference>
<feature type="compositionally biased region" description="Pro residues" evidence="6">
    <location>
        <begin position="102"/>
        <end position="116"/>
    </location>
</feature>
<dbReference type="GO" id="GO:0003676">
    <property type="term" value="F:nucleic acid binding"/>
    <property type="evidence" value="ECO:0007669"/>
    <property type="project" value="InterPro"/>
</dbReference>
<dbReference type="SUPFAM" id="SSF57756">
    <property type="entry name" value="Retrovirus zinc finger-like domains"/>
    <property type="match status" value="1"/>
</dbReference>
<feature type="compositionally biased region" description="Polar residues" evidence="6">
    <location>
        <begin position="358"/>
        <end position="374"/>
    </location>
</feature>
<feature type="compositionally biased region" description="Basic and acidic residues" evidence="6">
    <location>
        <begin position="238"/>
        <end position="252"/>
    </location>
</feature>
<dbReference type="SUPFAM" id="SSF56672">
    <property type="entry name" value="DNA/RNA polymerases"/>
    <property type="match status" value="1"/>
</dbReference>
<evidence type="ECO:0000256" key="2">
    <source>
        <dbReference type="ARBA" id="ARBA00022695"/>
    </source>
</evidence>
<dbReference type="SUPFAM" id="SSF50630">
    <property type="entry name" value="Acid proteases"/>
    <property type="match status" value="1"/>
</dbReference>
<keyword evidence="5" id="KW-0479">Metal-binding</keyword>
<evidence type="ECO:0000256" key="3">
    <source>
        <dbReference type="ARBA" id="ARBA00022722"/>
    </source>
</evidence>
<evidence type="ECO:0000313" key="10">
    <source>
        <dbReference type="Proteomes" id="UP000476176"/>
    </source>
</evidence>
<evidence type="ECO:0000256" key="1">
    <source>
        <dbReference type="ARBA" id="ARBA00022679"/>
    </source>
</evidence>
<dbReference type="InterPro" id="IPR001878">
    <property type="entry name" value="Znf_CCHC"/>
</dbReference>
<keyword evidence="1" id="KW-0808">Transferase</keyword>
<evidence type="ECO:0000256" key="5">
    <source>
        <dbReference type="PROSITE-ProRule" id="PRU00047"/>
    </source>
</evidence>
<evidence type="ECO:0000256" key="6">
    <source>
        <dbReference type="SAM" id="MobiDB-lite"/>
    </source>
</evidence>
<dbReference type="GO" id="GO:0004190">
    <property type="term" value="F:aspartic-type endopeptidase activity"/>
    <property type="evidence" value="ECO:0007669"/>
    <property type="project" value="InterPro"/>
</dbReference>
<organism evidence="9 10">
    <name type="scientific">Phytophthora fragariae</name>
    <dbReference type="NCBI Taxonomy" id="53985"/>
    <lineage>
        <taxon>Eukaryota</taxon>
        <taxon>Sar</taxon>
        <taxon>Stramenopiles</taxon>
        <taxon>Oomycota</taxon>
        <taxon>Peronosporomycetes</taxon>
        <taxon>Peronosporales</taxon>
        <taxon>Peronosporaceae</taxon>
        <taxon>Phytophthora</taxon>
    </lineage>
</organism>
<keyword evidence="5" id="KW-0863">Zinc-finger</keyword>
<name>A0A6G0N501_9STRA</name>
<dbReference type="InterPro" id="IPR043502">
    <property type="entry name" value="DNA/RNA_pol_sf"/>
</dbReference>
<feature type="domain" description="CCHC-type" evidence="7">
    <location>
        <begin position="161"/>
        <end position="176"/>
    </location>
</feature>
<proteinExistence type="predicted"/>
<dbReference type="InterPro" id="IPR001969">
    <property type="entry name" value="Aspartic_peptidase_AS"/>
</dbReference>
<dbReference type="Gene3D" id="2.40.70.10">
    <property type="entry name" value="Acid Proteases"/>
    <property type="match status" value="1"/>
</dbReference>